<feature type="domain" description="Cytosolic endo-beta-N-acetylglucosaminidase TIM barrel" evidence="2">
    <location>
        <begin position="109"/>
        <end position="414"/>
    </location>
</feature>
<dbReference type="AlphaFoldDB" id="A0A9P4HEQ6"/>
<keyword evidence="4" id="KW-1185">Reference proteome</keyword>
<protein>
    <recommendedName>
        <fullName evidence="2">Cytosolic endo-beta-N-acetylglucosaminidase TIM barrel domain-containing protein</fullName>
    </recommendedName>
</protein>
<evidence type="ECO:0000313" key="4">
    <source>
        <dbReference type="Proteomes" id="UP000799777"/>
    </source>
</evidence>
<dbReference type="EMBL" id="ML978166">
    <property type="protein sequence ID" value="KAF2033490.1"/>
    <property type="molecule type" value="Genomic_DNA"/>
</dbReference>
<dbReference type="GO" id="GO:0033925">
    <property type="term" value="F:mannosyl-glycoprotein endo-beta-N-acetylglucosaminidase activity"/>
    <property type="evidence" value="ECO:0007669"/>
    <property type="project" value="UniProtKB-EC"/>
</dbReference>
<dbReference type="OrthoDB" id="284473at2759"/>
<dbReference type="PANTHER" id="PTHR13246:SF1">
    <property type="entry name" value="CYTOSOLIC ENDO-BETA-N-ACETYLGLUCOSAMINIDASE"/>
    <property type="match status" value="1"/>
</dbReference>
<feature type="region of interest" description="Disordered" evidence="1">
    <location>
        <begin position="21"/>
        <end position="41"/>
    </location>
</feature>
<organism evidence="3 4">
    <name type="scientific">Setomelanomma holmii</name>
    <dbReference type="NCBI Taxonomy" id="210430"/>
    <lineage>
        <taxon>Eukaryota</taxon>
        <taxon>Fungi</taxon>
        <taxon>Dikarya</taxon>
        <taxon>Ascomycota</taxon>
        <taxon>Pezizomycotina</taxon>
        <taxon>Dothideomycetes</taxon>
        <taxon>Pleosporomycetidae</taxon>
        <taxon>Pleosporales</taxon>
        <taxon>Pleosporineae</taxon>
        <taxon>Phaeosphaeriaceae</taxon>
        <taxon>Setomelanomma</taxon>
    </lineage>
</organism>
<dbReference type="GO" id="GO:0005829">
    <property type="term" value="C:cytosol"/>
    <property type="evidence" value="ECO:0007669"/>
    <property type="project" value="UniProtKB-SubCell"/>
</dbReference>
<evidence type="ECO:0000256" key="1">
    <source>
        <dbReference type="SAM" id="MobiDB-lite"/>
    </source>
</evidence>
<dbReference type="Proteomes" id="UP000799777">
    <property type="component" value="Unassembled WGS sequence"/>
</dbReference>
<dbReference type="Gene3D" id="3.20.20.80">
    <property type="entry name" value="Glycosidases"/>
    <property type="match status" value="1"/>
</dbReference>
<gene>
    <name evidence="3" type="ORF">EK21DRAFT_58633</name>
</gene>
<dbReference type="InterPro" id="IPR032979">
    <property type="entry name" value="ENGase"/>
</dbReference>
<reference evidence="3" key="1">
    <citation type="journal article" date="2020" name="Stud. Mycol.">
        <title>101 Dothideomycetes genomes: a test case for predicting lifestyles and emergence of pathogens.</title>
        <authorList>
            <person name="Haridas S."/>
            <person name="Albert R."/>
            <person name="Binder M."/>
            <person name="Bloem J."/>
            <person name="Labutti K."/>
            <person name="Salamov A."/>
            <person name="Andreopoulos B."/>
            <person name="Baker S."/>
            <person name="Barry K."/>
            <person name="Bills G."/>
            <person name="Bluhm B."/>
            <person name="Cannon C."/>
            <person name="Castanera R."/>
            <person name="Culley D."/>
            <person name="Daum C."/>
            <person name="Ezra D."/>
            <person name="Gonzalez J."/>
            <person name="Henrissat B."/>
            <person name="Kuo A."/>
            <person name="Liang C."/>
            <person name="Lipzen A."/>
            <person name="Lutzoni F."/>
            <person name="Magnuson J."/>
            <person name="Mondo S."/>
            <person name="Nolan M."/>
            <person name="Ohm R."/>
            <person name="Pangilinan J."/>
            <person name="Park H.-J."/>
            <person name="Ramirez L."/>
            <person name="Alfaro M."/>
            <person name="Sun H."/>
            <person name="Tritt A."/>
            <person name="Yoshinaga Y."/>
            <person name="Zwiers L.-H."/>
            <person name="Turgeon B."/>
            <person name="Goodwin S."/>
            <person name="Spatafora J."/>
            <person name="Crous P."/>
            <person name="Grigoriev I."/>
        </authorList>
    </citation>
    <scope>NUCLEOTIDE SEQUENCE</scope>
    <source>
        <strain evidence="3">CBS 110217</strain>
    </source>
</reference>
<name>A0A9P4HEQ6_9PLEO</name>
<dbReference type="InterPro" id="IPR005201">
    <property type="entry name" value="TIM_ENGase"/>
</dbReference>
<dbReference type="PANTHER" id="PTHR13246">
    <property type="entry name" value="ENDO BETA N-ACETYLGLUCOSAMINIDASE"/>
    <property type="match status" value="1"/>
</dbReference>
<accession>A0A9P4HEQ6</accession>
<comment type="caution">
    <text evidence="3">The sequence shown here is derived from an EMBL/GenBank/DDBJ whole genome shotgun (WGS) entry which is preliminary data.</text>
</comment>
<sequence length="705" mass="78883">MAGMLGWKDILRPIRDGYRHFFPTPDSGPTPEERSKRREQDRRRGFTYFDTFAQLEAWDIHESDPLQRANTPLLPRSSSIIVDEKHGANILVCHDMSGNYHEYESTQEIGVTDETYVCEYNQYVDTFVYFSHKLVCVPPPSWTNTLHRNGVKALGSFILEPQAKNARRLLQYTEDGDQMKFDLARKLASIAKHYGFDGWLVNIEKAFPKENWHANILEAFLRQLGEELGKGRQLVWYDALTTSNEVSYQNSLNASNLLFAEACGSVLTNYCWNAEQADQSKIVATQAGLDSDKVFFGIDVWAQNRSGFGIPRTTYGKGGTTTGMAVSKLADITLAAGVFAPAWSFEHFPGHGRNIERTVWEGEALPNDLECSCGNATSRHQPIEGFSIIAHARVFPAGSDSFFYTDFTRAFGRHSEEEKQRVFESHGLHAQVGAQSILPLPHPLKDRDKHPHLRYRLEDSPGQAKLVIEAHNGPIDGEFLADRRLPLYKLDMHADETLRIEVACRTVQSIAGALTTLYLKYSSMDDPNSDEIQYISIEDSGCVCTVTALVGGPNIAERGLRLKEIGFCLGGSSSAGIVLVLEVFSISIVPTLLHQSPVHPAVRDVRVKRCGEEDNEHVRLCWAYQGDDGPRDTRLPYSAITGPVSYFLIKVDDLRVGRAYALEYVLNDLLVKELEGKEVKVEITGIAFDGNVLSSNITKLRMGQK</sequence>
<dbReference type="Pfam" id="PF03644">
    <property type="entry name" value="Glyco_hydro_85"/>
    <property type="match status" value="1"/>
</dbReference>
<evidence type="ECO:0000313" key="3">
    <source>
        <dbReference type="EMBL" id="KAF2033490.1"/>
    </source>
</evidence>
<evidence type="ECO:0000259" key="2">
    <source>
        <dbReference type="Pfam" id="PF03644"/>
    </source>
</evidence>
<feature type="compositionally biased region" description="Basic and acidic residues" evidence="1">
    <location>
        <begin position="31"/>
        <end position="41"/>
    </location>
</feature>
<proteinExistence type="predicted"/>